<dbReference type="InterPro" id="IPR020805">
    <property type="entry name" value="Cell_div_FtsZ_CS"/>
</dbReference>
<keyword evidence="4 5" id="KW-0342">GTP-binding</keyword>
<dbReference type="GO" id="GO:0043093">
    <property type="term" value="P:FtsZ-dependent cytokinesis"/>
    <property type="evidence" value="ECO:0007669"/>
    <property type="project" value="UniProtKB-UniRule"/>
</dbReference>
<comment type="subunit">
    <text evidence="5">Homodimer. Polymerizes to form a dynamic ring structure in a strictly GTP-dependent manner. Interacts directly with several other division proteins.</text>
</comment>
<dbReference type="FunFam" id="3.40.50.1440:FF:000001">
    <property type="entry name" value="Cell division protein FtsZ"/>
    <property type="match status" value="1"/>
</dbReference>
<dbReference type="FunFam" id="3.30.1330.20:FF:000011">
    <property type="entry name" value="Cell division protein FtsZ"/>
    <property type="match status" value="1"/>
</dbReference>
<evidence type="ECO:0000259" key="10">
    <source>
        <dbReference type="SMART" id="SM00865"/>
    </source>
</evidence>
<dbReference type="SUPFAM" id="SSF55307">
    <property type="entry name" value="Tubulin C-terminal domain-like"/>
    <property type="match status" value="1"/>
</dbReference>
<accession>A0A516H338</accession>
<dbReference type="InterPro" id="IPR018316">
    <property type="entry name" value="Tubulin/FtsZ_2-layer-sand-dom"/>
</dbReference>
<evidence type="ECO:0000256" key="1">
    <source>
        <dbReference type="ARBA" id="ARBA00009690"/>
    </source>
</evidence>
<feature type="binding site" evidence="5">
    <location>
        <position position="190"/>
    </location>
    <ligand>
        <name>GTP</name>
        <dbReference type="ChEBI" id="CHEBI:37565"/>
    </ligand>
</feature>
<evidence type="ECO:0000313" key="11">
    <source>
        <dbReference type="EMBL" id="QDO98191.1"/>
    </source>
</evidence>
<feature type="binding site" evidence="5">
    <location>
        <begin position="111"/>
        <end position="113"/>
    </location>
    <ligand>
        <name>GTP</name>
        <dbReference type="ChEBI" id="CHEBI:37565"/>
    </ligand>
</feature>
<dbReference type="InterPro" id="IPR003008">
    <property type="entry name" value="Tubulin_FtsZ_GTPase"/>
</dbReference>
<organism evidence="11 12">
    <name type="scientific">Ferrovibrio terrae</name>
    <dbReference type="NCBI Taxonomy" id="2594003"/>
    <lineage>
        <taxon>Bacteria</taxon>
        <taxon>Pseudomonadati</taxon>
        <taxon>Pseudomonadota</taxon>
        <taxon>Alphaproteobacteria</taxon>
        <taxon>Rhodospirillales</taxon>
        <taxon>Rhodospirillaceae</taxon>
        <taxon>Ferrovibrio</taxon>
    </lineage>
</organism>
<keyword evidence="5 7" id="KW-0132">Cell division</keyword>
<dbReference type="KEGG" id="fer:FNB15_13335"/>
<name>A0A516H338_9PROT</name>
<evidence type="ECO:0000256" key="5">
    <source>
        <dbReference type="HAMAP-Rule" id="MF_00909"/>
    </source>
</evidence>
<dbReference type="InterPro" id="IPR037103">
    <property type="entry name" value="Tubulin/FtsZ-like_C"/>
</dbReference>
<dbReference type="InterPro" id="IPR036525">
    <property type="entry name" value="Tubulin/FtsZ_GTPase_sf"/>
</dbReference>
<evidence type="ECO:0000256" key="3">
    <source>
        <dbReference type="ARBA" id="ARBA00022741"/>
    </source>
</evidence>
<feature type="compositionally biased region" description="Low complexity" evidence="8">
    <location>
        <begin position="528"/>
        <end position="543"/>
    </location>
</feature>
<evidence type="ECO:0000313" key="12">
    <source>
        <dbReference type="Proteomes" id="UP000317496"/>
    </source>
</evidence>
<proteinExistence type="inferred from homology"/>
<keyword evidence="2 5" id="KW-0963">Cytoplasm</keyword>
<comment type="function">
    <text evidence="5 7">Essential cell division protein that forms a contractile ring structure (Z ring) at the future cell division site. The regulation of the ring assembly controls the timing and the location of cell division. One of the functions of the FtsZ ring is to recruit other cell division proteins to the septum to produce a new cell wall between the dividing cells. Binds GTP and shows GTPase activity.</text>
</comment>
<dbReference type="RefSeq" id="WP_144069172.1">
    <property type="nucleotide sequence ID" value="NZ_CP041636.1"/>
</dbReference>
<evidence type="ECO:0000256" key="2">
    <source>
        <dbReference type="ARBA" id="ARBA00022490"/>
    </source>
</evidence>
<feature type="region of interest" description="Disordered" evidence="8">
    <location>
        <begin position="507"/>
        <end position="581"/>
    </location>
</feature>
<dbReference type="GO" id="GO:0051258">
    <property type="term" value="P:protein polymerization"/>
    <property type="evidence" value="ECO:0007669"/>
    <property type="project" value="UniProtKB-UniRule"/>
</dbReference>
<sequence>MGINLSMPTTRELKPRIVVFGVGGAGGNAVNNMIAAQLEGVEFVAANTDAQSLNMSLTERRIQLGTALTQGLGCGARPEVGRGSAEESLDQIIEHMQGSHMAFVAAGMGGGTGTGAAPVIARAAKEMGILTVGVVTKPFSFEGSQRMKLAEAGIRELQQYVDTLIIIPNQNLFRVANEKTTFADAFKMADNVLQSGVRGITDLMVMPGLINLDFADVRSVMSEMGKAMMGTGEAEGDHRAIEAAERAIANPLLDDISMKGARGVLINITGGPDLTLFEVDEAANRIREEVDPEANIIVGSTLDANMEGRMRVSVVATGIDAAAQLASQPQAAPSLRLVTPPQAKPVNFGALPRPAVSAAAPATMQAAQPVVAQTIVAPAPMTAGATALAMPEPVAIIPEPAMELPEPAALPESAMIAPDMPLAADPAAFVAAAPVAEPTAPRPFAAQLAEAQAVQAAFMPPAAQSMPAPVQAPAAMRQPDPFAEADMVNKPVEPKKKASLFDRITGAARRTEAEPAPMHRQAEPQFTRQPAAPVAAPAATVRVEPPRQADLGLTATAERATPTRPQDDLLDIPAFLRRQAN</sequence>
<feature type="binding site" evidence="5">
    <location>
        <position position="142"/>
    </location>
    <ligand>
        <name>GTP</name>
        <dbReference type="ChEBI" id="CHEBI:37565"/>
    </ligand>
</feature>
<dbReference type="PRINTS" id="PR00423">
    <property type="entry name" value="CELLDVISFTSZ"/>
</dbReference>
<feature type="domain" description="Tubulin/FtsZ GTPase" evidence="9">
    <location>
        <begin position="16"/>
        <end position="208"/>
    </location>
</feature>
<dbReference type="PANTHER" id="PTHR30314:SF3">
    <property type="entry name" value="MITOCHONDRIAL DIVISION PROTEIN FSZA"/>
    <property type="match status" value="1"/>
</dbReference>
<evidence type="ECO:0000256" key="6">
    <source>
        <dbReference type="NCBIfam" id="TIGR00065"/>
    </source>
</evidence>
<dbReference type="Gene3D" id="3.40.50.1440">
    <property type="entry name" value="Tubulin/FtsZ, GTPase domain"/>
    <property type="match status" value="1"/>
</dbReference>
<reference evidence="11 12" key="1">
    <citation type="submission" date="2019-07" db="EMBL/GenBank/DDBJ databases">
        <title>Genome sequencing for Ferrovibrio sp. K5.</title>
        <authorList>
            <person name="Park S.-J."/>
        </authorList>
    </citation>
    <scope>NUCLEOTIDE SEQUENCE [LARGE SCALE GENOMIC DNA]</scope>
    <source>
        <strain evidence="11 12">K5</strain>
    </source>
</reference>
<dbReference type="SMART" id="SM00864">
    <property type="entry name" value="Tubulin"/>
    <property type="match status" value="1"/>
</dbReference>
<dbReference type="GO" id="GO:0032153">
    <property type="term" value="C:cell division site"/>
    <property type="evidence" value="ECO:0007669"/>
    <property type="project" value="UniProtKB-UniRule"/>
</dbReference>
<dbReference type="Proteomes" id="UP000317496">
    <property type="component" value="Chromosome"/>
</dbReference>
<dbReference type="PROSITE" id="PS01135">
    <property type="entry name" value="FTSZ_2"/>
    <property type="match status" value="1"/>
</dbReference>
<comment type="similarity">
    <text evidence="1 5 7">Belongs to the FtsZ family.</text>
</comment>
<keyword evidence="3 5" id="KW-0547">Nucleotide-binding</keyword>
<dbReference type="InterPro" id="IPR008280">
    <property type="entry name" value="Tub_FtsZ_C"/>
</dbReference>
<dbReference type="AlphaFoldDB" id="A0A516H338"/>
<dbReference type="HAMAP" id="MF_00909">
    <property type="entry name" value="FtsZ"/>
    <property type="match status" value="1"/>
</dbReference>
<keyword evidence="5 7" id="KW-0131">Cell cycle</keyword>
<keyword evidence="12" id="KW-1185">Reference proteome</keyword>
<feature type="compositionally biased region" description="Low complexity" evidence="8">
    <location>
        <begin position="554"/>
        <end position="564"/>
    </location>
</feature>
<dbReference type="SUPFAM" id="SSF52490">
    <property type="entry name" value="Tubulin nucleotide-binding domain-like"/>
    <property type="match status" value="1"/>
</dbReference>
<evidence type="ECO:0000259" key="9">
    <source>
        <dbReference type="SMART" id="SM00864"/>
    </source>
</evidence>
<protein>
    <recommendedName>
        <fullName evidence="5 6">Cell division protein FtsZ</fullName>
    </recommendedName>
</protein>
<dbReference type="Pfam" id="PF12327">
    <property type="entry name" value="FtsZ_C"/>
    <property type="match status" value="1"/>
</dbReference>
<dbReference type="GO" id="GO:0005737">
    <property type="term" value="C:cytoplasm"/>
    <property type="evidence" value="ECO:0007669"/>
    <property type="project" value="UniProtKB-SubCell"/>
</dbReference>
<dbReference type="Pfam" id="PF00091">
    <property type="entry name" value="Tubulin"/>
    <property type="match status" value="1"/>
</dbReference>
<dbReference type="NCBIfam" id="TIGR00065">
    <property type="entry name" value="ftsZ"/>
    <property type="match status" value="1"/>
</dbReference>
<feature type="domain" description="Tubulin/FtsZ 2-layer sandwich" evidence="10">
    <location>
        <begin position="210"/>
        <end position="328"/>
    </location>
</feature>
<evidence type="ECO:0000256" key="8">
    <source>
        <dbReference type="SAM" id="MobiDB-lite"/>
    </source>
</evidence>
<evidence type="ECO:0000256" key="4">
    <source>
        <dbReference type="ARBA" id="ARBA00023134"/>
    </source>
</evidence>
<dbReference type="InterPro" id="IPR024757">
    <property type="entry name" value="FtsZ_C"/>
</dbReference>
<dbReference type="EMBL" id="CP041636">
    <property type="protein sequence ID" value="QDO98191.1"/>
    <property type="molecule type" value="Genomic_DNA"/>
</dbReference>
<feature type="binding site" evidence="5">
    <location>
        <position position="146"/>
    </location>
    <ligand>
        <name>GTP</name>
        <dbReference type="ChEBI" id="CHEBI:37565"/>
    </ligand>
</feature>
<dbReference type="GO" id="GO:0005525">
    <property type="term" value="F:GTP binding"/>
    <property type="evidence" value="ECO:0007669"/>
    <property type="project" value="UniProtKB-UniRule"/>
</dbReference>
<feature type="binding site" evidence="5">
    <location>
        <begin position="24"/>
        <end position="28"/>
    </location>
    <ligand>
        <name>GTP</name>
        <dbReference type="ChEBI" id="CHEBI:37565"/>
    </ligand>
</feature>
<dbReference type="GO" id="GO:0000917">
    <property type="term" value="P:division septum assembly"/>
    <property type="evidence" value="ECO:0007669"/>
    <property type="project" value="UniProtKB-KW"/>
</dbReference>
<dbReference type="OrthoDB" id="9813375at2"/>
<dbReference type="InterPro" id="IPR000158">
    <property type="entry name" value="Cell_div_FtsZ"/>
</dbReference>
<evidence type="ECO:0000256" key="7">
    <source>
        <dbReference type="RuleBase" id="RU000631"/>
    </source>
</evidence>
<dbReference type="SMART" id="SM00865">
    <property type="entry name" value="Tubulin_C"/>
    <property type="match status" value="1"/>
</dbReference>
<dbReference type="CDD" id="cd02201">
    <property type="entry name" value="FtsZ_type1"/>
    <property type="match status" value="1"/>
</dbReference>
<dbReference type="PANTHER" id="PTHR30314">
    <property type="entry name" value="CELL DIVISION PROTEIN FTSZ-RELATED"/>
    <property type="match status" value="1"/>
</dbReference>
<dbReference type="GO" id="GO:0003924">
    <property type="term" value="F:GTPase activity"/>
    <property type="evidence" value="ECO:0007669"/>
    <property type="project" value="UniProtKB-UniRule"/>
</dbReference>
<keyword evidence="5 7" id="KW-0717">Septation</keyword>
<comment type="subcellular location">
    <subcellularLocation>
        <location evidence="5">Cytoplasm</location>
    </subcellularLocation>
    <text evidence="5">Assembles at midcell at the inner surface of the cytoplasmic membrane.</text>
</comment>
<dbReference type="InterPro" id="IPR045061">
    <property type="entry name" value="FtsZ/CetZ"/>
</dbReference>
<gene>
    <name evidence="5 11" type="primary">ftsZ</name>
    <name evidence="11" type="ORF">FNB15_13335</name>
</gene>
<dbReference type="Gene3D" id="3.30.1330.20">
    <property type="entry name" value="Tubulin/FtsZ, C-terminal domain"/>
    <property type="match status" value="1"/>
</dbReference>